<dbReference type="GO" id="GO:0031288">
    <property type="term" value="P:sorocarp morphogenesis"/>
    <property type="evidence" value="ECO:0007669"/>
    <property type="project" value="UniProtKB-ARBA"/>
</dbReference>
<feature type="domain" description="ABC transporter" evidence="12">
    <location>
        <begin position="711"/>
        <end position="950"/>
    </location>
</feature>
<accession>A0A8J4PX12</accession>
<evidence type="ECO:0000256" key="10">
    <source>
        <dbReference type="SAM" id="MobiDB-lite"/>
    </source>
</evidence>
<evidence type="ECO:0000256" key="6">
    <source>
        <dbReference type="ARBA" id="ARBA00022741"/>
    </source>
</evidence>
<comment type="subcellular location">
    <subcellularLocation>
        <location evidence="1">Membrane</location>
        <topology evidence="1">Multi-pass membrane protein</topology>
    </subcellularLocation>
</comment>
<dbReference type="Pfam" id="PF01061">
    <property type="entry name" value="ABC2_membrane"/>
    <property type="match status" value="2"/>
</dbReference>
<dbReference type="FunFam" id="3.40.50.300:FF:002639">
    <property type="entry name" value="ABC transporter G family protein"/>
    <property type="match status" value="1"/>
</dbReference>
<keyword evidence="6" id="KW-0547">Nucleotide-binding</keyword>
<keyword evidence="9 11" id="KW-0472">Membrane</keyword>
<dbReference type="Proteomes" id="UP000695562">
    <property type="component" value="Unassembled WGS sequence"/>
</dbReference>
<feature type="region of interest" description="Disordered" evidence="10">
    <location>
        <begin position="665"/>
        <end position="686"/>
    </location>
</feature>
<dbReference type="GO" id="GO:0005524">
    <property type="term" value="F:ATP binding"/>
    <property type="evidence" value="ECO:0007669"/>
    <property type="project" value="UniProtKB-KW"/>
</dbReference>
<evidence type="ECO:0000256" key="2">
    <source>
        <dbReference type="ARBA" id="ARBA00006012"/>
    </source>
</evidence>
<feature type="transmembrane region" description="Helical" evidence="11">
    <location>
        <begin position="1166"/>
        <end position="1188"/>
    </location>
</feature>
<dbReference type="InterPro" id="IPR027417">
    <property type="entry name" value="P-loop_NTPase"/>
</dbReference>
<evidence type="ECO:0000256" key="4">
    <source>
        <dbReference type="ARBA" id="ARBA00022692"/>
    </source>
</evidence>
<keyword evidence="14" id="KW-1185">Reference proteome</keyword>
<evidence type="ECO:0000256" key="11">
    <source>
        <dbReference type="SAM" id="Phobius"/>
    </source>
</evidence>
<comment type="similarity">
    <text evidence="2">Belongs to the ABC transporter superfamily. ABCG family. PDR (TC 3.A.1.205) subfamily.</text>
</comment>
<dbReference type="Pfam" id="PF19055">
    <property type="entry name" value="ABC2_membrane_7"/>
    <property type="match status" value="2"/>
</dbReference>
<dbReference type="InterPro" id="IPR013525">
    <property type="entry name" value="ABC2_TM"/>
</dbReference>
<dbReference type="Gene3D" id="3.40.50.300">
    <property type="entry name" value="P-loop containing nucleotide triphosphate hydrolases"/>
    <property type="match status" value="2"/>
</dbReference>
<dbReference type="InterPro" id="IPR003439">
    <property type="entry name" value="ABC_transporter-like_ATP-bd"/>
</dbReference>
<feature type="transmembrane region" description="Helical" evidence="11">
    <location>
        <begin position="387"/>
        <end position="404"/>
    </location>
</feature>
<keyword evidence="3" id="KW-0813">Transport</keyword>
<dbReference type="EMBL" id="AJWJ01000199">
    <property type="protein sequence ID" value="KAF2073524.1"/>
    <property type="molecule type" value="Genomic_DNA"/>
</dbReference>
<keyword evidence="8 11" id="KW-1133">Transmembrane helix</keyword>
<feature type="transmembrane region" description="Helical" evidence="11">
    <location>
        <begin position="457"/>
        <end position="481"/>
    </location>
</feature>
<evidence type="ECO:0000256" key="3">
    <source>
        <dbReference type="ARBA" id="ARBA00022448"/>
    </source>
</evidence>
<proteinExistence type="inferred from homology"/>
<evidence type="ECO:0000256" key="9">
    <source>
        <dbReference type="ARBA" id="ARBA00023136"/>
    </source>
</evidence>
<gene>
    <name evidence="13" type="ORF">CYY_005173</name>
</gene>
<dbReference type="PANTHER" id="PTHR19241">
    <property type="entry name" value="ATP-BINDING CASSETTE TRANSPORTER"/>
    <property type="match status" value="1"/>
</dbReference>
<feature type="domain" description="ABC transporter" evidence="12">
    <location>
        <begin position="43"/>
        <end position="289"/>
    </location>
</feature>
<dbReference type="GO" id="GO:0140359">
    <property type="term" value="F:ABC-type transporter activity"/>
    <property type="evidence" value="ECO:0007669"/>
    <property type="project" value="InterPro"/>
</dbReference>
<dbReference type="InterPro" id="IPR034003">
    <property type="entry name" value="ABCG_PDR_2"/>
</dbReference>
<feature type="transmembrane region" description="Helical" evidence="11">
    <location>
        <begin position="416"/>
        <end position="437"/>
    </location>
</feature>
<evidence type="ECO:0000259" key="12">
    <source>
        <dbReference type="PROSITE" id="PS50893"/>
    </source>
</evidence>
<evidence type="ECO:0000256" key="5">
    <source>
        <dbReference type="ARBA" id="ARBA00022737"/>
    </source>
</evidence>
<feature type="transmembrane region" description="Helical" evidence="11">
    <location>
        <begin position="523"/>
        <end position="543"/>
    </location>
</feature>
<name>A0A8J4PX12_9MYCE</name>
<evidence type="ECO:0000313" key="13">
    <source>
        <dbReference type="EMBL" id="KAF2073524.1"/>
    </source>
</evidence>
<dbReference type="Pfam" id="PF00005">
    <property type="entry name" value="ABC_tran"/>
    <property type="match status" value="2"/>
</dbReference>
<dbReference type="SUPFAM" id="SSF52540">
    <property type="entry name" value="P-loop containing nucleoside triphosphate hydrolases"/>
    <property type="match status" value="2"/>
</dbReference>
<keyword evidence="4 11" id="KW-0812">Transmembrane</keyword>
<protein>
    <recommendedName>
        <fullName evidence="12">ABC transporter domain-containing protein</fullName>
    </recommendedName>
</protein>
<dbReference type="GO" id="GO:0016887">
    <property type="term" value="F:ATP hydrolysis activity"/>
    <property type="evidence" value="ECO:0007669"/>
    <property type="project" value="InterPro"/>
</dbReference>
<dbReference type="InterPro" id="IPR043926">
    <property type="entry name" value="ABCG_dom"/>
</dbReference>
<evidence type="ECO:0000313" key="14">
    <source>
        <dbReference type="Proteomes" id="UP000695562"/>
    </source>
</evidence>
<keyword evidence="5" id="KW-0677">Repeat</keyword>
<dbReference type="OrthoDB" id="66620at2759"/>
<dbReference type="PROSITE" id="PS50893">
    <property type="entry name" value="ABC_TRANSPORTER_2"/>
    <property type="match status" value="2"/>
</dbReference>
<feature type="transmembrane region" description="Helical" evidence="11">
    <location>
        <begin position="1078"/>
        <end position="1098"/>
    </location>
</feature>
<dbReference type="GO" id="GO:0016020">
    <property type="term" value="C:membrane"/>
    <property type="evidence" value="ECO:0007669"/>
    <property type="project" value="UniProtKB-SubCell"/>
</dbReference>
<keyword evidence="7" id="KW-0067">ATP-binding</keyword>
<feature type="transmembrane region" description="Helical" evidence="11">
    <location>
        <begin position="1294"/>
        <end position="1316"/>
    </location>
</feature>
<dbReference type="FunFam" id="3.40.50.300:FF:000054">
    <property type="entry name" value="ABC multidrug transporter atrF"/>
    <property type="match status" value="1"/>
</dbReference>
<reference evidence="13" key="1">
    <citation type="submission" date="2020-01" db="EMBL/GenBank/DDBJ databases">
        <title>Development of genomics and gene disruption for Polysphondylium violaceum indicates a role for the polyketide synthase stlB in stalk morphogenesis.</title>
        <authorList>
            <person name="Narita B."/>
            <person name="Kawabe Y."/>
            <person name="Kin K."/>
            <person name="Saito T."/>
            <person name="Gibbs R."/>
            <person name="Kuspa A."/>
            <person name="Muzny D."/>
            <person name="Queller D."/>
            <person name="Richards S."/>
            <person name="Strassman J."/>
            <person name="Sucgang R."/>
            <person name="Worley K."/>
            <person name="Schaap P."/>
        </authorList>
    </citation>
    <scope>NUCLEOTIDE SEQUENCE</scope>
    <source>
        <strain evidence="13">QSvi11</strain>
    </source>
</reference>
<feature type="transmembrane region" description="Helical" evidence="11">
    <location>
        <begin position="1118"/>
        <end position="1146"/>
    </location>
</feature>
<dbReference type="SMART" id="SM00382">
    <property type="entry name" value="AAA"/>
    <property type="match status" value="2"/>
</dbReference>
<evidence type="ECO:0000256" key="8">
    <source>
        <dbReference type="ARBA" id="ARBA00022989"/>
    </source>
</evidence>
<evidence type="ECO:0000256" key="7">
    <source>
        <dbReference type="ARBA" id="ARBA00022840"/>
    </source>
</evidence>
<feature type="compositionally biased region" description="Basic and acidic residues" evidence="10">
    <location>
        <begin position="677"/>
        <end position="686"/>
    </location>
</feature>
<sequence>MAGEINEDGVQLSDFGTQVQLTSTTVGDGELAACYKEKRSMYVTARNLSMTVGSEKKGDIKTVLNDLNFFLKPGSMVLVLGSPGCGKTSVFKSLAQQTHSETITGNLLFNGKLANLDTHHRDVAYVVQDDHHMAPFTVRETFKFSADLQMSEGTTEEEKIKRVDYILKTLDLERQQDTVVGNEFLRGVSGGQKKRVTIGVEMVKDAGLLLMDEPTTGLDSTTSLSLLSSIKDTVIRNEMSCLVALLQPGIEITKLFDFLMVLNEGNMVYFGPLNDAIGYFEGLGFKLPSHHNPAEFFQELVDEPELYCPDGEPPLRGAEEFAEAFKRSDIYQSIISDLDNNIPDPKNYKDSEGLSRYPTSLNYQVNLASIRAFKMLISNPVAVRMRVIKSIVMGLILGSLFYGLDANITDGNNRSGLIFFSLLFIVFSGMGAISVLFEQREVFYIQKDGKYYNTMAFFLSLIFAEIPISIIETVIFTTLVYWMCGLQANAEKFIYFVLLNFVADISFQSFFKMVSAFSPTHTIAAVLAPAILAPFLLFSGFMAPKPSIPGWWIWIYWMSPIKYGFEGLMSNEHHGLAYHCAPEELVPSPLTPKFNDSVDDGGYGGFQVCPASNGDYFLNTLGMPQNNWFKWIDLAIVAAFGIGFSIIMYFCLKYIHYDHRATDASPEKAKKKKNKKENKTKEHKIEVKQKKAAKIKKEIPIGCYMQWNNLVYEVDIKKDGKKQQLRLLNEINGYVKPGMLLALMGPSGAGKSTLLDVLANRKTGGHTHGQILINGAPRTKFFTRTSAYVEQFDVLPPTQTVREAILFSAQNRLPSSMTLDEKVKFVDNILETLHLVKIANREIGHGDAGLSLSQRKRVNIGIELASDPQLLFLDEPTSGLDSSAALKVMELIKKIASSGRSIICTIHQPSTSIFKKFDHLLLLKRGGETVYFGPTGEMSSTVLGYFEQHGLICDTLKNPADFILDVTDDVIETTLNGEPYSFQPVESYKQSQLNMDLLAKLEQGVMPAGTPVAEFHGKYSSTIGTQFRELFKRSWLAQVRRISNIRTRLMRSIFLGVLLGTLFVQMDNDQENIYNRVSILFFSLMFGGMSGMSSIPIVNEERGVFYREQSSGMYRIWIYILAFVVTDLPWVFLSAVLYTIPCYFISGLTLGTDGSTLGTTGAQFFYHTFISFTTYLNFSLLAMTFAVVFPTDEVAHALGGVCLSLASLFAGFMIPPGSIPKGWKWFYDLDPITYPLEIFMVTEFDNLLIGCPDNKGAAPIPLEFSNHTKTVKFYCPINNGTMILDRYEMRKDDLFLNMTVIFGYSIFFILCVYIALRFIKHQTK</sequence>
<dbReference type="InterPro" id="IPR003593">
    <property type="entry name" value="AAA+_ATPase"/>
</dbReference>
<dbReference type="InterPro" id="IPR017871">
    <property type="entry name" value="ABC_transporter-like_CS"/>
</dbReference>
<dbReference type="CDD" id="cd03232">
    <property type="entry name" value="ABCG_PDR_domain2"/>
    <property type="match status" value="1"/>
</dbReference>
<comment type="caution">
    <text evidence="13">The sequence shown here is derived from an EMBL/GenBank/DDBJ whole genome shotgun (WGS) entry which is preliminary data.</text>
</comment>
<feature type="transmembrane region" description="Helical" evidence="11">
    <location>
        <begin position="493"/>
        <end position="511"/>
    </location>
</feature>
<feature type="transmembrane region" description="Helical" evidence="11">
    <location>
        <begin position="628"/>
        <end position="652"/>
    </location>
</feature>
<feature type="transmembrane region" description="Helical" evidence="11">
    <location>
        <begin position="1195"/>
        <end position="1214"/>
    </location>
</feature>
<evidence type="ECO:0000256" key="1">
    <source>
        <dbReference type="ARBA" id="ARBA00004141"/>
    </source>
</evidence>
<feature type="transmembrane region" description="Helical" evidence="11">
    <location>
        <begin position="1049"/>
        <end position="1066"/>
    </location>
</feature>
<organism evidence="13 14">
    <name type="scientific">Polysphondylium violaceum</name>
    <dbReference type="NCBI Taxonomy" id="133409"/>
    <lineage>
        <taxon>Eukaryota</taxon>
        <taxon>Amoebozoa</taxon>
        <taxon>Evosea</taxon>
        <taxon>Eumycetozoa</taxon>
        <taxon>Dictyostelia</taxon>
        <taxon>Dictyosteliales</taxon>
        <taxon>Dictyosteliaceae</taxon>
        <taxon>Polysphondylium</taxon>
    </lineage>
</organism>
<dbReference type="PROSITE" id="PS00211">
    <property type="entry name" value="ABC_TRANSPORTER_1"/>
    <property type="match status" value="1"/>
</dbReference>